<evidence type="ECO:0000313" key="4">
    <source>
        <dbReference type="EMBL" id="PVY61490.1"/>
    </source>
</evidence>
<evidence type="ECO:0000259" key="3">
    <source>
        <dbReference type="SMART" id="SM00062"/>
    </source>
</evidence>
<sequence>MIHIQKRQLKTKHGLAALLAAVLMICAMGLAQAASLQQIKQRGSLRIAVANEIPYGYMDLQGKPQGVGPDVARHIATQLGIPKIEWISTTFSALIPGLRARRFDMVAAEMAILPQRCGHVLFSEPNSSYGEGLLVAKGNPKEIHSFEHFARSKDKVAIMAGADQLEMMQALDVPQERMVTISSNSDAISTVATGRAAAYAATSATIHQLVDKDDRVEAAAEFTDPVINGEPVRSWGAFTFNLDSKELQRAVDEELARFKQTDAWRQIMTRHGFSEADADESFNRTREQLCAAH</sequence>
<dbReference type="Pfam" id="PF00497">
    <property type="entry name" value="SBP_bac_3"/>
    <property type="match status" value="1"/>
</dbReference>
<dbReference type="InterPro" id="IPR001638">
    <property type="entry name" value="Solute-binding_3/MltF_N"/>
</dbReference>
<protein>
    <submittedName>
        <fullName evidence="4">Amino acid ABC transporter substrate-binding protein (PAAT family)</fullName>
    </submittedName>
</protein>
<evidence type="ECO:0000256" key="2">
    <source>
        <dbReference type="SAM" id="SignalP"/>
    </source>
</evidence>
<proteinExistence type="predicted"/>
<dbReference type="GO" id="GO:0033294">
    <property type="term" value="F:ectoine binding"/>
    <property type="evidence" value="ECO:0007669"/>
    <property type="project" value="InterPro"/>
</dbReference>
<name>A0A2U1CKE5_9BURK</name>
<dbReference type="EMBL" id="QEKO01000004">
    <property type="protein sequence ID" value="PVY61490.1"/>
    <property type="molecule type" value="Genomic_DNA"/>
</dbReference>
<dbReference type="Gene3D" id="3.40.190.10">
    <property type="entry name" value="Periplasmic binding protein-like II"/>
    <property type="match status" value="2"/>
</dbReference>
<accession>A0A2U1CKE5</accession>
<feature type="chain" id="PRO_5015426376" evidence="2">
    <location>
        <begin position="34"/>
        <end position="293"/>
    </location>
</feature>
<comment type="caution">
    <text evidence="4">The sequence shown here is derived from an EMBL/GenBank/DDBJ whole genome shotgun (WGS) entry which is preliminary data.</text>
</comment>
<dbReference type="GO" id="GO:0051470">
    <property type="term" value="P:ectoine transmembrane transport"/>
    <property type="evidence" value="ECO:0007669"/>
    <property type="project" value="InterPro"/>
</dbReference>
<evidence type="ECO:0000256" key="1">
    <source>
        <dbReference type="ARBA" id="ARBA00022729"/>
    </source>
</evidence>
<dbReference type="InterPro" id="IPR014337">
    <property type="entry name" value="Ectoine_EhuB"/>
</dbReference>
<feature type="signal peptide" evidence="2">
    <location>
        <begin position="1"/>
        <end position="33"/>
    </location>
</feature>
<dbReference type="AlphaFoldDB" id="A0A2U1CKE5"/>
<dbReference type="RefSeq" id="WP_280524845.1">
    <property type="nucleotide sequence ID" value="NZ_JACCEX010000004.1"/>
</dbReference>
<dbReference type="PANTHER" id="PTHR35936:SF17">
    <property type="entry name" value="ARGININE-BINDING EXTRACELLULAR PROTEIN ARTP"/>
    <property type="match status" value="1"/>
</dbReference>
<organism evidence="4 5">
    <name type="scientific">Pusillimonas noertemannii</name>
    <dbReference type="NCBI Taxonomy" id="305977"/>
    <lineage>
        <taxon>Bacteria</taxon>
        <taxon>Pseudomonadati</taxon>
        <taxon>Pseudomonadota</taxon>
        <taxon>Betaproteobacteria</taxon>
        <taxon>Burkholderiales</taxon>
        <taxon>Alcaligenaceae</taxon>
        <taxon>Pusillimonas</taxon>
    </lineage>
</organism>
<dbReference type="SUPFAM" id="SSF53850">
    <property type="entry name" value="Periplasmic binding protein-like II"/>
    <property type="match status" value="1"/>
</dbReference>
<dbReference type="Proteomes" id="UP000246145">
    <property type="component" value="Unassembled WGS sequence"/>
</dbReference>
<dbReference type="NCBIfam" id="TIGR02995">
    <property type="entry name" value="ectoine_ehuB"/>
    <property type="match status" value="1"/>
</dbReference>
<evidence type="ECO:0000313" key="5">
    <source>
        <dbReference type="Proteomes" id="UP000246145"/>
    </source>
</evidence>
<dbReference type="SMART" id="SM00062">
    <property type="entry name" value="PBPb"/>
    <property type="match status" value="1"/>
</dbReference>
<keyword evidence="1 2" id="KW-0732">Signal</keyword>
<gene>
    <name evidence="4" type="ORF">C7440_3044</name>
</gene>
<feature type="domain" description="Solute-binding protein family 3/N-terminal" evidence="3">
    <location>
        <begin position="44"/>
        <end position="275"/>
    </location>
</feature>
<reference evidence="4 5" key="1">
    <citation type="submission" date="2018-04" db="EMBL/GenBank/DDBJ databases">
        <title>Genomic Encyclopedia of Type Strains, Phase IV (KMG-IV): sequencing the most valuable type-strain genomes for metagenomic binning, comparative biology and taxonomic classification.</title>
        <authorList>
            <person name="Goeker M."/>
        </authorList>
    </citation>
    <scope>NUCLEOTIDE SEQUENCE [LARGE SCALE GENOMIC DNA]</scope>
    <source>
        <strain evidence="4 5">DSM 10065</strain>
    </source>
</reference>
<dbReference type="PANTHER" id="PTHR35936">
    <property type="entry name" value="MEMBRANE-BOUND LYTIC MUREIN TRANSGLYCOSYLASE F"/>
    <property type="match status" value="1"/>
</dbReference>
<dbReference type="STRING" id="1231391.GCA_000308195_03031"/>
<keyword evidence="5" id="KW-1185">Reference proteome</keyword>